<evidence type="ECO:0000313" key="1">
    <source>
        <dbReference type="EMBL" id="AKU93368.1"/>
    </source>
</evidence>
<reference evidence="2 3" key="1">
    <citation type="submission" date="2015-08" db="EMBL/GenBank/DDBJ databases">
        <authorList>
            <person name="Babu N.S."/>
            <person name="Beckwith C.J."/>
            <person name="Beseler K.G."/>
            <person name="Brison A."/>
            <person name="Carone J.V."/>
            <person name="Caskin T.P."/>
            <person name="Diamond M."/>
            <person name="Durham M.E."/>
            <person name="Foxe J.M."/>
            <person name="Go M."/>
            <person name="Henderson B.A."/>
            <person name="Jones I.B."/>
            <person name="McGettigan J.A."/>
            <person name="Micheletti S.J."/>
            <person name="Nasrallah M.E."/>
            <person name="Ortiz D."/>
            <person name="Piller C.R."/>
            <person name="Privatt S.R."/>
            <person name="Schneider S.L."/>
            <person name="Sharp S."/>
            <person name="Smith T.C."/>
            <person name="Stanton J.D."/>
            <person name="Ullery H.E."/>
            <person name="Wilson R.J."/>
            <person name="Serrano M.G."/>
            <person name="Buck G."/>
            <person name="Lee V."/>
            <person name="Wang Y."/>
            <person name="Carvalho R."/>
            <person name="Voegtly L."/>
            <person name="Shi R."/>
            <person name="Duckworth R."/>
            <person name="Johnson A."/>
            <person name="Loviza R."/>
            <person name="Walstead R."/>
            <person name="Shah Z."/>
            <person name="Kiflezghi M."/>
            <person name="Wade K."/>
            <person name="Ball S.L."/>
            <person name="Bradley K.W."/>
            <person name="Asai D.J."/>
            <person name="Bowman C.A."/>
            <person name="Russell D.A."/>
            <person name="Pope W.H."/>
            <person name="Jacobs-Sera D."/>
            <person name="Hendrix R.W."/>
            <person name="Hatfull G.F."/>
        </authorList>
    </citation>
    <scope>NUCLEOTIDE SEQUENCE [LARGE SCALE GENOMIC DNA]</scope>
    <source>
        <strain evidence="2 3">DSM 27648</strain>
    </source>
</reference>
<evidence type="ECO:0000313" key="3">
    <source>
        <dbReference type="Proteomes" id="UP000064967"/>
    </source>
</evidence>
<name>A0A0K1QGF4_9BACT</name>
<evidence type="ECO:0000313" key="2">
    <source>
        <dbReference type="EMBL" id="AKV04851.1"/>
    </source>
</evidence>
<dbReference type="KEGG" id="llu:AKJ09_11514"/>
<dbReference type="RefSeq" id="WP_146644922.1">
    <property type="nucleotide sequence ID" value="NZ_CP012333.1"/>
</dbReference>
<proteinExistence type="predicted"/>
<dbReference type="KEGG" id="llu:AKJ09_00032"/>
<sequence>MSGGPLATKRLQVWQGVDFKARFVFFTQPASGSTDPKDLVPMDFTGWSHARMVARVAPDSASAQIMSLIAGGGLTFIADTFSPGPPMPSVNNGIEIMITSSASLAMNGGVAYSGGYYDLLIDKSDGATMMLMAGQFDLLPTVSR</sequence>
<protein>
    <submittedName>
        <fullName evidence="2">Uncharacterized protein</fullName>
    </submittedName>
</protein>
<dbReference type="AlphaFoldDB" id="A0A0K1QGF4"/>
<dbReference type="EMBL" id="CP012333">
    <property type="protein sequence ID" value="AKV04851.1"/>
    <property type="molecule type" value="Genomic_DNA"/>
</dbReference>
<keyword evidence="3" id="KW-1185">Reference proteome</keyword>
<dbReference type="Proteomes" id="UP000064967">
    <property type="component" value="Chromosome"/>
</dbReference>
<gene>
    <name evidence="1" type="ORF">AKJ09_00032</name>
    <name evidence="2" type="ORF">AKJ09_11514</name>
</gene>
<dbReference type="EMBL" id="CP012333">
    <property type="protein sequence ID" value="AKU93368.1"/>
    <property type="molecule type" value="Genomic_DNA"/>
</dbReference>
<organism evidence="2 3">
    <name type="scientific">Labilithrix luteola</name>
    <dbReference type="NCBI Taxonomy" id="1391654"/>
    <lineage>
        <taxon>Bacteria</taxon>
        <taxon>Pseudomonadati</taxon>
        <taxon>Myxococcota</taxon>
        <taxon>Polyangia</taxon>
        <taxon>Polyangiales</taxon>
        <taxon>Labilitrichaceae</taxon>
        <taxon>Labilithrix</taxon>
    </lineage>
</organism>
<dbReference type="STRING" id="1391654.AKJ09_00032"/>
<accession>A0A0K1QGF4</accession>